<sequence>MQRAGGVTAPAGDRGDPGSAARNQSSSLRRALSILAYVEGHGGGRGVSLSDLADSLSLNKSTILRLSAPLSEAELLTRDAETGRFRLGLGALRLGQAYLSTLDLRTVAAERLRALQRAARETCHLVVYDAPDVVYIDKVENEANVRMGSRVGSRAPMSCTAVGKAILAWVDDAARETAIAAGLPAVTPHTITDPDRLRTELRRIRERGYAVDDRENEVDVRCVAAPLFDHDDRVVGALSVSGLSSRMTPAAIRELAPRVAATGRQISHELGASDTTVLTPSGGAT</sequence>
<evidence type="ECO:0000313" key="7">
    <source>
        <dbReference type="EMBL" id="GID14269.1"/>
    </source>
</evidence>
<dbReference type="PANTHER" id="PTHR30136:SF24">
    <property type="entry name" value="HTH-TYPE TRANSCRIPTIONAL REPRESSOR ALLR"/>
    <property type="match status" value="1"/>
</dbReference>
<dbReference type="SMART" id="SM00346">
    <property type="entry name" value="HTH_ICLR"/>
    <property type="match status" value="1"/>
</dbReference>
<dbReference type="GO" id="GO:0003677">
    <property type="term" value="F:DNA binding"/>
    <property type="evidence" value="ECO:0007669"/>
    <property type="project" value="UniProtKB-KW"/>
</dbReference>
<evidence type="ECO:0000259" key="5">
    <source>
        <dbReference type="PROSITE" id="PS51077"/>
    </source>
</evidence>
<name>A0A8J3NCE8_9ACTN</name>
<dbReference type="Gene3D" id="3.30.450.40">
    <property type="match status" value="1"/>
</dbReference>
<dbReference type="Pfam" id="PF01614">
    <property type="entry name" value="IclR_C"/>
    <property type="match status" value="1"/>
</dbReference>
<dbReference type="InterPro" id="IPR036388">
    <property type="entry name" value="WH-like_DNA-bd_sf"/>
</dbReference>
<dbReference type="InterPro" id="IPR005471">
    <property type="entry name" value="Tscrpt_reg_IclR_N"/>
</dbReference>
<feature type="domain" description="HTH iclR-type" evidence="5">
    <location>
        <begin position="25"/>
        <end position="89"/>
    </location>
</feature>
<dbReference type="InterPro" id="IPR029016">
    <property type="entry name" value="GAF-like_dom_sf"/>
</dbReference>
<comment type="caution">
    <text evidence="7">The sequence shown here is derived from an EMBL/GenBank/DDBJ whole genome shotgun (WGS) entry which is preliminary data.</text>
</comment>
<keyword evidence="1" id="KW-0805">Transcription regulation</keyword>
<dbReference type="Pfam" id="PF09339">
    <property type="entry name" value="HTH_IclR"/>
    <property type="match status" value="1"/>
</dbReference>
<feature type="domain" description="IclR-ED" evidence="6">
    <location>
        <begin position="90"/>
        <end position="272"/>
    </location>
</feature>
<proteinExistence type="predicted"/>
<dbReference type="SUPFAM" id="SSF55781">
    <property type="entry name" value="GAF domain-like"/>
    <property type="match status" value="1"/>
</dbReference>
<dbReference type="EMBL" id="BOMB01000030">
    <property type="protein sequence ID" value="GID14269.1"/>
    <property type="molecule type" value="Genomic_DNA"/>
</dbReference>
<dbReference type="PANTHER" id="PTHR30136">
    <property type="entry name" value="HELIX-TURN-HELIX TRANSCRIPTIONAL REGULATOR, ICLR FAMILY"/>
    <property type="match status" value="1"/>
</dbReference>
<evidence type="ECO:0000313" key="8">
    <source>
        <dbReference type="Proteomes" id="UP000612808"/>
    </source>
</evidence>
<organism evidence="7 8">
    <name type="scientific">Actinocatenispora rupis</name>
    <dbReference type="NCBI Taxonomy" id="519421"/>
    <lineage>
        <taxon>Bacteria</taxon>
        <taxon>Bacillati</taxon>
        <taxon>Actinomycetota</taxon>
        <taxon>Actinomycetes</taxon>
        <taxon>Micromonosporales</taxon>
        <taxon>Micromonosporaceae</taxon>
        <taxon>Actinocatenispora</taxon>
    </lineage>
</organism>
<evidence type="ECO:0000256" key="4">
    <source>
        <dbReference type="SAM" id="MobiDB-lite"/>
    </source>
</evidence>
<dbReference type="InterPro" id="IPR050707">
    <property type="entry name" value="HTH_MetabolicPath_Reg"/>
</dbReference>
<dbReference type="Gene3D" id="1.10.10.10">
    <property type="entry name" value="Winged helix-like DNA-binding domain superfamily/Winged helix DNA-binding domain"/>
    <property type="match status" value="1"/>
</dbReference>
<evidence type="ECO:0000256" key="2">
    <source>
        <dbReference type="ARBA" id="ARBA00023125"/>
    </source>
</evidence>
<dbReference type="GO" id="GO:0045892">
    <property type="term" value="P:negative regulation of DNA-templated transcription"/>
    <property type="evidence" value="ECO:0007669"/>
    <property type="project" value="TreeGrafter"/>
</dbReference>
<dbReference type="PROSITE" id="PS51077">
    <property type="entry name" value="HTH_ICLR"/>
    <property type="match status" value="1"/>
</dbReference>
<dbReference type="Proteomes" id="UP000612808">
    <property type="component" value="Unassembled WGS sequence"/>
</dbReference>
<feature type="region of interest" description="Disordered" evidence="4">
    <location>
        <begin position="1"/>
        <end position="24"/>
    </location>
</feature>
<dbReference type="PROSITE" id="PS51078">
    <property type="entry name" value="ICLR_ED"/>
    <property type="match status" value="1"/>
</dbReference>
<keyword evidence="2" id="KW-0238">DNA-binding</keyword>
<evidence type="ECO:0000259" key="6">
    <source>
        <dbReference type="PROSITE" id="PS51078"/>
    </source>
</evidence>
<protein>
    <submittedName>
        <fullName evidence="7">IclR family transcriptional regulator</fullName>
    </submittedName>
</protein>
<dbReference type="SUPFAM" id="SSF46785">
    <property type="entry name" value="Winged helix' DNA-binding domain"/>
    <property type="match status" value="1"/>
</dbReference>
<dbReference type="AlphaFoldDB" id="A0A8J3NCE8"/>
<dbReference type="InterPro" id="IPR014757">
    <property type="entry name" value="Tscrpt_reg_IclR_C"/>
</dbReference>
<gene>
    <name evidence="7" type="ORF">Aru02nite_51580</name>
</gene>
<dbReference type="GO" id="GO:0003700">
    <property type="term" value="F:DNA-binding transcription factor activity"/>
    <property type="evidence" value="ECO:0007669"/>
    <property type="project" value="TreeGrafter"/>
</dbReference>
<dbReference type="InterPro" id="IPR036390">
    <property type="entry name" value="WH_DNA-bd_sf"/>
</dbReference>
<accession>A0A8J3NCE8</accession>
<keyword evidence="3" id="KW-0804">Transcription</keyword>
<reference evidence="7" key="1">
    <citation type="submission" date="2021-01" db="EMBL/GenBank/DDBJ databases">
        <title>Whole genome shotgun sequence of Actinocatenispora rupis NBRC 107355.</title>
        <authorList>
            <person name="Komaki H."/>
            <person name="Tamura T."/>
        </authorList>
    </citation>
    <scope>NUCLEOTIDE SEQUENCE</scope>
    <source>
        <strain evidence="7">NBRC 107355</strain>
    </source>
</reference>
<evidence type="ECO:0000256" key="3">
    <source>
        <dbReference type="ARBA" id="ARBA00023163"/>
    </source>
</evidence>
<keyword evidence="8" id="KW-1185">Reference proteome</keyword>
<evidence type="ECO:0000256" key="1">
    <source>
        <dbReference type="ARBA" id="ARBA00023015"/>
    </source>
</evidence>